<comment type="subcellular location">
    <subcellularLocation>
        <location evidence="1">Cytoplasm</location>
        <location evidence="1">Cytoskeleton</location>
    </subcellularLocation>
</comment>
<feature type="compositionally biased region" description="Polar residues" evidence="12">
    <location>
        <begin position="662"/>
        <end position="676"/>
    </location>
</feature>
<dbReference type="InterPro" id="IPR000219">
    <property type="entry name" value="DH_dom"/>
</dbReference>
<evidence type="ECO:0000259" key="15">
    <source>
        <dbReference type="PROSITE" id="PS50178"/>
    </source>
</evidence>
<dbReference type="CDD" id="cd13237">
    <property type="entry name" value="PH2_FGD5_FGD6"/>
    <property type="match status" value="1"/>
</dbReference>
<dbReference type="CDD" id="cd00160">
    <property type="entry name" value="RhoGEF"/>
    <property type="match status" value="1"/>
</dbReference>
<feature type="domain" description="DH" evidence="14">
    <location>
        <begin position="875"/>
        <end position="1064"/>
    </location>
</feature>
<dbReference type="Pfam" id="PF01363">
    <property type="entry name" value="FYVE"/>
    <property type="match status" value="1"/>
</dbReference>
<dbReference type="PROSITE" id="PS50010">
    <property type="entry name" value="DH_2"/>
    <property type="match status" value="1"/>
</dbReference>
<dbReference type="CDD" id="cd15743">
    <property type="entry name" value="FYVE_FGD6"/>
    <property type="match status" value="1"/>
</dbReference>
<dbReference type="Gene3D" id="1.20.900.10">
    <property type="entry name" value="Dbl homology (DH) domain"/>
    <property type="match status" value="1"/>
</dbReference>
<evidence type="ECO:0000256" key="12">
    <source>
        <dbReference type="SAM" id="MobiDB-lite"/>
    </source>
</evidence>
<dbReference type="InterPro" id="IPR001849">
    <property type="entry name" value="PH_domain"/>
</dbReference>
<dbReference type="Gene3D" id="2.30.29.30">
    <property type="entry name" value="Pleckstrin-homology domain (PH domain)/Phosphotyrosine-binding domain (PTB)"/>
    <property type="match status" value="2"/>
</dbReference>
<evidence type="ECO:0000256" key="11">
    <source>
        <dbReference type="PROSITE-ProRule" id="PRU00091"/>
    </source>
</evidence>
<dbReference type="InterPro" id="IPR017455">
    <property type="entry name" value="Znf_FYVE-rel"/>
</dbReference>
<dbReference type="PANTHER" id="PTHR12673">
    <property type="entry name" value="FACIOGENITAL DYSPLASIA PROTEIN"/>
    <property type="match status" value="1"/>
</dbReference>
<keyword evidence="2" id="KW-0963">Cytoplasm</keyword>
<dbReference type="Pfam" id="PF00169">
    <property type="entry name" value="PH"/>
    <property type="match status" value="2"/>
</dbReference>
<dbReference type="FunFam" id="2.30.29.30:FF:000209">
    <property type="entry name" value="FYVE, RhoGEF and PH domain-containing protein 6"/>
    <property type="match status" value="1"/>
</dbReference>
<feature type="region of interest" description="Disordered" evidence="12">
    <location>
        <begin position="1200"/>
        <end position="1220"/>
    </location>
</feature>
<feature type="compositionally biased region" description="Basic and acidic residues" evidence="12">
    <location>
        <begin position="620"/>
        <end position="635"/>
    </location>
</feature>
<feature type="region of interest" description="Disordered" evidence="12">
    <location>
        <begin position="827"/>
        <end position="869"/>
    </location>
</feature>
<feature type="compositionally biased region" description="Basic and acidic residues" evidence="12">
    <location>
        <begin position="855"/>
        <end position="866"/>
    </location>
</feature>
<dbReference type="Pfam" id="PF00621">
    <property type="entry name" value="RhoGEF"/>
    <property type="match status" value="1"/>
</dbReference>
<dbReference type="GO" id="GO:0005856">
    <property type="term" value="C:cytoskeleton"/>
    <property type="evidence" value="ECO:0007669"/>
    <property type="project" value="UniProtKB-SubCell"/>
</dbReference>
<keyword evidence="3" id="KW-0344">Guanine-nucleotide releasing factor</keyword>
<feature type="compositionally biased region" description="Polar residues" evidence="12">
    <location>
        <begin position="1293"/>
        <end position="1312"/>
    </location>
</feature>
<keyword evidence="17" id="KW-1185">Reference proteome</keyword>
<evidence type="ECO:0000256" key="9">
    <source>
        <dbReference type="ARBA" id="ARBA00056020"/>
    </source>
</evidence>
<dbReference type="InterPro" id="IPR011993">
    <property type="entry name" value="PH-like_dom_sf"/>
</dbReference>
<feature type="region of interest" description="Disordered" evidence="12">
    <location>
        <begin position="1290"/>
        <end position="1312"/>
    </location>
</feature>
<evidence type="ECO:0000256" key="1">
    <source>
        <dbReference type="ARBA" id="ARBA00004245"/>
    </source>
</evidence>
<evidence type="ECO:0000256" key="3">
    <source>
        <dbReference type="ARBA" id="ARBA00022658"/>
    </source>
</evidence>
<reference evidence="16" key="1">
    <citation type="submission" date="2022-12" db="EMBL/GenBank/DDBJ databases">
        <authorList>
            <person name="Alioto T."/>
            <person name="Alioto T."/>
            <person name="Gomez Garrido J."/>
        </authorList>
    </citation>
    <scope>NUCLEOTIDE SEQUENCE</scope>
</reference>
<feature type="region of interest" description="Disordered" evidence="12">
    <location>
        <begin position="283"/>
        <end position="314"/>
    </location>
</feature>
<dbReference type="InterPro" id="IPR035899">
    <property type="entry name" value="DBL_dom_sf"/>
</dbReference>
<dbReference type="InterPro" id="IPR037743">
    <property type="entry name" value="FGD6_N_PH"/>
</dbReference>
<dbReference type="SMART" id="SM00233">
    <property type="entry name" value="PH"/>
    <property type="match status" value="2"/>
</dbReference>
<feature type="domain" description="PH" evidence="13">
    <location>
        <begin position="1093"/>
        <end position="1187"/>
    </location>
</feature>
<evidence type="ECO:0000256" key="10">
    <source>
        <dbReference type="ARBA" id="ARBA00069931"/>
    </source>
</evidence>
<proteinExistence type="predicted"/>
<dbReference type="PROSITE" id="PS50003">
    <property type="entry name" value="PH_DOMAIN"/>
    <property type="match status" value="2"/>
</dbReference>
<organism evidence="16 17">
    <name type="scientific">Podarcis lilfordi</name>
    <name type="common">Lilford's wall lizard</name>
    <dbReference type="NCBI Taxonomy" id="74358"/>
    <lineage>
        <taxon>Eukaryota</taxon>
        <taxon>Metazoa</taxon>
        <taxon>Chordata</taxon>
        <taxon>Craniata</taxon>
        <taxon>Vertebrata</taxon>
        <taxon>Euteleostomi</taxon>
        <taxon>Lepidosauria</taxon>
        <taxon>Squamata</taxon>
        <taxon>Bifurcata</taxon>
        <taxon>Unidentata</taxon>
        <taxon>Episquamata</taxon>
        <taxon>Laterata</taxon>
        <taxon>Lacertibaenia</taxon>
        <taxon>Lacertidae</taxon>
        <taxon>Podarcis</taxon>
    </lineage>
</organism>
<keyword evidence="8" id="KW-0206">Cytoskeleton</keyword>
<feature type="region of interest" description="Disordered" evidence="12">
    <location>
        <begin position="487"/>
        <end position="518"/>
    </location>
</feature>
<dbReference type="Proteomes" id="UP001178461">
    <property type="component" value="Chromosome 10"/>
</dbReference>
<dbReference type="FunFam" id="2.30.29.30:FF:000158">
    <property type="entry name" value="FYVE, RhoGEF and PH domain containing 6"/>
    <property type="match status" value="1"/>
</dbReference>
<evidence type="ECO:0000313" key="17">
    <source>
        <dbReference type="Proteomes" id="UP001178461"/>
    </source>
</evidence>
<dbReference type="InterPro" id="IPR000306">
    <property type="entry name" value="Znf_FYVE"/>
</dbReference>
<keyword evidence="7" id="KW-0862">Zinc</keyword>
<evidence type="ECO:0000313" key="16">
    <source>
        <dbReference type="EMBL" id="CAI5785742.1"/>
    </source>
</evidence>
<evidence type="ECO:0000256" key="8">
    <source>
        <dbReference type="ARBA" id="ARBA00023212"/>
    </source>
</evidence>
<feature type="compositionally biased region" description="Acidic residues" evidence="12">
    <location>
        <begin position="1204"/>
        <end position="1213"/>
    </location>
</feature>
<dbReference type="SUPFAM" id="SSF50729">
    <property type="entry name" value="PH domain-like"/>
    <property type="match status" value="2"/>
</dbReference>
<dbReference type="SMART" id="SM00064">
    <property type="entry name" value="FYVE"/>
    <property type="match status" value="1"/>
</dbReference>
<evidence type="ECO:0000256" key="4">
    <source>
        <dbReference type="ARBA" id="ARBA00022723"/>
    </source>
</evidence>
<evidence type="ECO:0000256" key="2">
    <source>
        <dbReference type="ARBA" id="ARBA00022490"/>
    </source>
</evidence>
<dbReference type="GO" id="GO:0005085">
    <property type="term" value="F:guanyl-nucleotide exchange factor activity"/>
    <property type="evidence" value="ECO:0007669"/>
    <property type="project" value="UniProtKB-KW"/>
</dbReference>
<sequence>MSSAEIKKPPVAPKPKFVVGHKVVPPPVAPKPDVVLADVLQPTKKTKPAIAPKPKVLNCSPVPEIKNVPSPLRKNAKSLEECKIDSSEYLVHLNYKNGAPRENTAYIISVCSCSFECMHKFGNGENTCKNPTIFEQLENLENIDRAEQPSSSLKSRTILDSHNGKSIHKNRVILKANFLDEKLKDVLTQSVCPNNSCLKQTPLNKFEKDNMSSYKKDIKIEFTDLVSPSSSLEEMMGNSSNHAEIPGIKSAMSENPLLTENINSSCCSLNTAPLEKVDTSDLHTGISTKGTDESLSSLKVGSAPSPKSAPVPKPRKLRAAPCLIRQDGIDISGEGTKELLPSDCSSAGLSERAVRKTTKINVLFQSVSYNNRELIHALDKSESPSCVAGEMIQEAESAESEEMIQQNVLPEVLHESPHLVGNTEQSLDLNSVNPADNIMEHNCMLAANDKKPGFIRCSNLSMSLPKQVKLSCNQHLPAFESLDDFAQEKKHKGAEDKDESSPRVVPKKPQRHSIPAAGLLKKAASEELIEKSAYITSEQRDLDPPLERPRIRHLSAKEQSTLQSCDTPKLSLERPVWKLPHPILPFSGNPEALKNTKNAKNTQLASAVTKPRAKSLSSVDMDRIHPKEPPKEPQKKYSLKKFLNMKLSVCLMKSDFQKFLTKGSQSADNSTVTFSSDEARGKTRNAASATNGRKTKPSKAHSAEMGSISSQKGKQRSRGQDESTNSQRSQSLDEQSFLSQGHVNSLTHDYVPEYENVSHYEEIPEYENLPFVPTDKNPPFEWHNSSSAEDHDADVYEVQELYDATRSCSELSRSSVEVLDGSDLVLEDEHSDDEMLQRNVDSSDDDDDDTNSDSSKGEPDTQENKQIKAAGKKTKVYHIAKEIMSSEKVFVDVLKLLHIDFRDSVAHASRQLGKPVIEDRILNQILYYLPQLYELNRDLLRELEERLSHWIDHQRIADIFLKKGPYLKMYSTYIKEFDRNVALLDEQCKKNPGFAAVVRDFEMSSRCANLALKHYLLKPVQRIPQYRLLLTDYLKNLLEDSADFRDTQDALAVVIEVANHANDIMKQGDNFQKLMQIQYSLNGHHEIVQPGRVFLKEGTLMKLSRKVMQPRMFFLFNDALLYTTPVQSGMYKLNNMLSLAGMKVRKPTHEAYQNELNIESVERSFILSASSATERDEWLEAISRSIEEYTKKRITFNPSKSIEEADPEKETEDSPIGSKAPIWIPDTRATMCMICTSEFTLTWRRHHCRACGKIICQACSSNKHGLDYMKHHSARVCDYCFNELQKQDKLNTPPKNGSPVNHRTPSSTLSTVLHSIPSGRKQKKIPAALKEVSANTEDSSMSGYLYRSKGSKKPWKHLWFVIKNKVLYTYAASEDVAALESQPLLGFTVAEVKDEHSESKLFHLLHKNTLFYIFKADDPHSAQKWIEAFQEATIL</sequence>
<dbReference type="CDD" id="cd15793">
    <property type="entry name" value="PH1_FGD6"/>
    <property type="match status" value="1"/>
</dbReference>
<feature type="region of interest" description="Disordered" evidence="12">
    <location>
        <begin position="599"/>
        <end position="637"/>
    </location>
</feature>
<feature type="compositionally biased region" description="Polar residues" evidence="12">
    <location>
        <begin position="722"/>
        <end position="737"/>
    </location>
</feature>
<keyword evidence="6 11" id="KW-0863">Zinc-finger</keyword>
<evidence type="ECO:0000259" key="13">
    <source>
        <dbReference type="PROSITE" id="PS50003"/>
    </source>
</evidence>
<evidence type="ECO:0000259" key="14">
    <source>
        <dbReference type="PROSITE" id="PS50010"/>
    </source>
</evidence>
<dbReference type="Gene3D" id="3.30.40.10">
    <property type="entry name" value="Zinc/RING finger domain, C3HC4 (zinc finger)"/>
    <property type="match status" value="1"/>
</dbReference>
<dbReference type="InterPro" id="IPR051092">
    <property type="entry name" value="FYVE_RhoGEF_PH"/>
</dbReference>
<feature type="compositionally biased region" description="Polar residues" evidence="12">
    <location>
        <begin position="285"/>
        <end position="297"/>
    </location>
</feature>
<dbReference type="GO" id="GO:0005737">
    <property type="term" value="C:cytoplasm"/>
    <property type="evidence" value="ECO:0007669"/>
    <property type="project" value="TreeGrafter"/>
</dbReference>
<gene>
    <name evidence="16" type="ORF">PODLI_1B032903</name>
</gene>
<feature type="compositionally biased region" description="Acidic residues" evidence="12">
    <location>
        <begin position="842"/>
        <end position="851"/>
    </location>
</feature>
<keyword evidence="4" id="KW-0479">Metal-binding</keyword>
<evidence type="ECO:0000256" key="6">
    <source>
        <dbReference type="ARBA" id="ARBA00022771"/>
    </source>
</evidence>
<dbReference type="EMBL" id="OX395135">
    <property type="protein sequence ID" value="CAI5785742.1"/>
    <property type="molecule type" value="Genomic_DNA"/>
</dbReference>
<evidence type="ECO:0000256" key="5">
    <source>
        <dbReference type="ARBA" id="ARBA00022737"/>
    </source>
</evidence>
<feature type="domain" description="FYVE-type" evidence="15">
    <location>
        <begin position="1226"/>
        <end position="1285"/>
    </location>
</feature>
<dbReference type="PROSITE" id="PS50178">
    <property type="entry name" value="ZF_FYVE"/>
    <property type="match status" value="1"/>
</dbReference>
<keyword evidence="5" id="KW-0677">Repeat</keyword>
<feature type="domain" description="PH" evidence="13">
    <location>
        <begin position="1338"/>
        <end position="1434"/>
    </location>
</feature>
<evidence type="ECO:0000256" key="7">
    <source>
        <dbReference type="ARBA" id="ARBA00022833"/>
    </source>
</evidence>
<name>A0AA35KY45_9SAUR</name>
<dbReference type="InterPro" id="IPR013083">
    <property type="entry name" value="Znf_RING/FYVE/PHD"/>
</dbReference>
<protein>
    <recommendedName>
        <fullName evidence="10">FYVE, RhoGEF and PH domain-containing protein 6</fullName>
    </recommendedName>
</protein>
<comment type="function">
    <text evidence="9">May activate CDC42, a member of the Ras-like family of Rho- and Rac proteins, by exchanging bound GDP for free GTP. May play a role in regulating the actin cytoskeleton and cell shape.</text>
</comment>
<dbReference type="SMART" id="SM00325">
    <property type="entry name" value="RhoGEF"/>
    <property type="match status" value="1"/>
</dbReference>
<dbReference type="SUPFAM" id="SSF48065">
    <property type="entry name" value="DBL homology domain (DH-domain)"/>
    <property type="match status" value="1"/>
</dbReference>
<accession>A0AA35KY45</accession>
<dbReference type="PANTHER" id="PTHR12673:SF12">
    <property type="entry name" value="FYVE, RHOGEF AND PH DOMAIN-CONTAINING PROTEIN 6"/>
    <property type="match status" value="1"/>
</dbReference>
<feature type="region of interest" description="Disordered" evidence="12">
    <location>
        <begin position="661"/>
        <end position="737"/>
    </location>
</feature>
<dbReference type="GO" id="GO:0008270">
    <property type="term" value="F:zinc ion binding"/>
    <property type="evidence" value="ECO:0007669"/>
    <property type="project" value="UniProtKB-KW"/>
</dbReference>
<dbReference type="FunFam" id="1.20.900.10:FF:000024">
    <property type="entry name" value="FYVE, RhoGEF and PH domain-containing protein 6"/>
    <property type="match status" value="1"/>
</dbReference>